<dbReference type="EMBL" id="MHTL01000008">
    <property type="protein sequence ID" value="OHA60845.1"/>
    <property type="molecule type" value="Genomic_DNA"/>
</dbReference>
<name>A0A1G2QJQ8_9BACT</name>
<keyword evidence="1" id="KW-0812">Transmembrane</keyword>
<organism evidence="2 3">
    <name type="scientific">Candidatus Vogelbacteria bacterium RIFOXYD1_FULL_51_18</name>
    <dbReference type="NCBI Taxonomy" id="1802440"/>
    <lineage>
        <taxon>Bacteria</taxon>
        <taxon>Candidatus Vogeliibacteriota</taxon>
    </lineage>
</organism>
<keyword evidence="1" id="KW-0472">Membrane</keyword>
<reference evidence="2 3" key="1">
    <citation type="journal article" date="2016" name="Nat. Commun.">
        <title>Thousands of microbial genomes shed light on interconnected biogeochemical processes in an aquifer system.</title>
        <authorList>
            <person name="Anantharaman K."/>
            <person name="Brown C.T."/>
            <person name="Hug L.A."/>
            <person name="Sharon I."/>
            <person name="Castelle C.J."/>
            <person name="Probst A.J."/>
            <person name="Thomas B.C."/>
            <person name="Singh A."/>
            <person name="Wilkins M.J."/>
            <person name="Karaoz U."/>
            <person name="Brodie E.L."/>
            <person name="Williams K.H."/>
            <person name="Hubbard S.S."/>
            <person name="Banfield J.F."/>
        </authorList>
    </citation>
    <scope>NUCLEOTIDE SEQUENCE [LARGE SCALE GENOMIC DNA]</scope>
</reference>
<accession>A0A1G2QJQ8</accession>
<feature type="transmembrane region" description="Helical" evidence="1">
    <location>
        <begin position="6"/>
        <end position="25"/>
    </location>
</feature>
<dbReference type="AlphaFoldDB" id="A0A1G2QJQ8"/>
<dbReference type="STRING" id="1802440.A2569_02760"/>
<evidence type="ECO:0000256" key="1">
    <source>
        <dbReference type="SAM" id="Phobius"/>
    </source>
</evidence>
<keyword evidence="1" id="KW-1133">Transmembrane helix</keyword>
<proteinExistence type="predicted"/>
<sequence length="286" mass="31013">MKNNPLLPASIVLAAFILAGTWLYVSGPVVKSEPAAVAEETILPPEGVELPVSWGDLGAQLLATGVIDRQKFDALYKGRGGLSEKERVLLEEESVQRLRITPENAPFFLNLFWALGLGNKNTILEKGEMTNPEYGGAGNFASTGGWTLAKGDAMDHYSAHPFIMLSREHQELVERVSKGIYRPCCNNSTHFPDCNHGMAMLGLLELMASQGVSEEDMYKTALVVNAYWFPDTYLTIARYLAAQGVKWEDADPKKLLGAEYSSGSGYQQILTHVAPLEGGSGGGCSV</sequence>
<evidence type="ECO:0000313" key="2">
    <source>
        <dbReference type="EMBL" id="OHA60845.1"/>
    </source>
</evidence>
<dbReference type="Proteomes" id="UP000177090">
    <property type="component" value="Unassembled WGS sequence"/>
</dbReference>
<evidence type="ECO:0000313" key="3">
    <source>
        <dbReference type="Proteomes" id="UP000177090"/>
    </source>
</evidence>
<comment type="caution">
    <text evidence="2">The sequence shown here is derived from an EMBL/GenBank/DDBJ whole genome shotgun (WGS) entry which is preliminary data.</text>
</comment>
<gene>
    <name evidence="2" type="ORF">A2569_02760</name>
</gene>
<protein>
    <submittedName>
        <fullName evidence="2">Uncharacterized protein</fullName>
    </submittedName>
</protein>